<comment type="caution">
    <text evidence="1">The sequence shown here is derived from an EMBL/GenBank/DDBJ whole genome shotgun (WGS) entry which is preliminary data.</text>
</comment>
<dbReference type="RefSeq" id="WP_234166614.1">
    <property type="nucleotide sequence ID" value="NZ_JAKOEM010000001.1"/>
</dbReference>
<proteinExistence type="predicted"/>
<evidence type="ECO:0000313" key="2">
    <source>
        <dbReference type="Proteomes" id="UP001165279"/>
    </source>
</evidence>
<accession>A0ABS9NRX1</accession>
<keyword evidence="2" id="KW-1185">Reference proteome</keyword>
<evidence type="ECO:0008006" key="3">
    <source>
        <dbReference type="Google" id="ProtNLM"/>
    </source>
</evidence>
<dbReference type="Gene3D" id="3.40.50.150">
    <property type="entry name" value="Vaccinia Virus protein VP39"/>
    <property type="match status" value="1"/>
</dbReference>
<evidence type="ECO:0000313" key="1">
    <source>
        <dbReference type="EMBL" id="MCG6556962.1"/>
    </source>
</evidence>
<dbReference type="InterPro" id="IPR029063">
    <property type="entry name" value="SAM-dependent_MTases_sf"/>
</dbReference>
<dbReference type="Proteomes" id="UP001165279">
    <property type="component" value="Unassembled WGS sequence"/>
</dbReference>
<dbReference type="EMBL" id="JAKOEM010000001">
    <property type="protein sequence ID" value="MCG6556962.1"/>
    <property type="molecule type" value="Genomic_DNA"/>
</dbReference>
<organism evidence="1 2">
    <name type="scientific">Ruegeria alba</name>
    <dbReference type="NCBI Taxonomy" id="2916756"/>
    <lineage>
        <taxon>Bacteria</taxon>
        <taxon>Pseudomonadati</taxon>
        <taxon>Pseudomonadota</taxon>
        <taxon>Alphaproteobacteria</taxon>
        <taxon>Rhodobacterales</taxon>
        <taxon>Roseobacteraceae</taxon>
        <taxon>Ruegeria</taxon>
    </lineage>
</organism>
<name>A0ABS9NRX1_9RHOB</name>
<reference evidence="1" key="1">
    <citation type="submission" date="2022-02" db="EMBL/GenBank/DDBJ databases">
        <title>The genome sequence of Ruegeria sp. 1NDH52C.</title>
        <authorList>
            <person name="Du J."/>
        </authorList>
    </citation>
    <scope>NUCLEOTIDE SEQUENCE</scope>
    <source>
        <strain evidence="1">1NDH52C</strain>
    </source>
</reference>
<protein>
    <recommendedName>
        <fullName evidence="3">Methyltransferase domain-containing protein</fullName>
    </recommendedName>
</protein>
<gene>
    <name evidence="1" type="ORF">MB818_02030</name>
</gene>
<sequence length="201" mass="22419">MDDQTGEQMRPELTMPPAEAEALRTAYEEARVILEYGSGGSTVLASELPGKHVTSIESDRTWARMMKAWLAANPPAEGTEVNIVWTDIGPTGDWGHPVSDSKWRSYPDYPLAVWRAEGFRHPDVVLVDGRFRVGCALATAFSITRPVTLLFDDYSQRRWQHQVEEYLGAPLMIGRLAAFQVEPQPIPPGALLRVIRTMTSP</sequence>